<dbReference type="PANTHER" id="PTHR42770:SF7">
    <property type="entry name" value="MEMBRANE PROTEIN"/>
    <property type="match status" value="1"/>
</dbReference>
<dbReference type="InterPro" id="IPR050367">
    <property type="entry name" value="APC_superfamily"/>
</dbReference>
<dbReference type="Pfam" id="PF13520">
    <property type="entry name" value="AA_permease_2"/>
    <property type="match status" value="1"/>
</dbReference>
<dbReference type="OrthoDB" id="178667at2"/>
<feature type="transmembrane region" description="Helical" evidence="6">
    <location>
        <begin position="442"/>
        <end position="459"/>
    </location>
</feature>
<reference evidence="7 8" key="1">
    <citation type="submission" date="2011-08" db="EMBL/GenBank/DDBJ databases">
        <authorList>
            <person name="Weinstock G."/>
            <person name="Sodergren E."/>
            <person name="Clifton S."/>
            <person name="Fulton L."/>
            <person name="Fulton B."/>
            <person name="Courtney L."/>
            <person name="Fronick C."/>
            <person name="Harrison M."/>
            <person name="Strong C."/>
            <person name="Farmer C."/>
            <person name="Delahaunty K."/>
            <person name="Markovic C."/>
            <person name="Hall O."/>
            <person name="Minx P."/>
            <person name="Tomlinson C."/>
            <person name="Mitreva M."/>
            <person name="Hou S."/>
            <person name="Chen J."/>
            <person name="Wollam A."/>
            <person name="Pepin K.H."/>
            <person name="Johnson M."/>
            <person name="Bhonagiri V."/>
            <person name="Zhang X."/>
            <person name="Suruliraj S."/>
            <person name="Warren W."/>
            <person name="Chinwalla A."/>
            <person name="Mardis E.R."/>
            <person name="Wilson R.K."/>
        </authorList>
    </citation>
    <scope>NUCLEOTIDE SEQUENCE [LARGE SCALE GENOMIC DNA]</scope>
    <source>
        <strain evidence="7 8">F0357</strain>
    </source>
</reference>
<keyword evidence="2" id="KW-1003">Cell membrane</keyword>
<dbReference type="PANTHER" id="PTHR42770">
    <property type="entry name" value="AMINO ACID TRANSPORTER-RELATED"/>
    <property type="match status" value="1"/>
</dbReference>
<gene>
    <name evidence="7" type="ORF">HMPREF0080_00587</name>
</gene>
<comment type="subcellular location">
    <subcellularLocation>
        <location evidence="1">Cell membrane</location>
        <topology evidence="1">Multi-pass membrane protein</topology>
    </subcellularLocation>
</comment>
<feature type="transmembrane region" description="Helical" evidence="6">
    <location>
        <begin position="136"/>
        <end position="157"/>
    </location>
</feature>
<dbReference type="RefSeq" id="WP_006789575.1">
    <property type="nucleotide sequence ID" value="NZ_JH417572.1"/>
</dbReference>
<feature type="transmembrane region" description="Helical" evidence="6">
    <location>
        <begin position="243"/>
        <end position="267"/>
    </location>
</feature>
<keyword evidence="8" id="KW-1185">Reference proteome</keyword>
<dbReference type="AlphaFoldDB" id="G9YG23"/>
<dbReference type="PATRIC" id="fig|861450.3.peg.562"/>
<feature type="transmembrane region" description="Helical" evidence="6">
    <location>
        <begin position="169"/>
        <end position="191"/>
    </location>
</feature>
<accession>G9YG23</accession>
<feature type="transmembrane region" description="Helical" evidence="6">
    <location>
        <begin position="12"/>
        <end position="31"/>
    </location>
</feature>
<comment type="caution">
    <text evidence="7">The sequence shown here is derived from an EMBL/GenBank/DDBJ whole genome shotgun (WGS) entry which is preliminary data.</text>
</comment>
<organism evidence="7 8">
    <name type="scientific">Anaeroglobus geminatus F0357</name>
    <dbReference type="NCBI Taxonomy" id="861450"/>
    <lineage>
        <taxon>Bacteria</taxon>
        <taxon>Bacillati</taxon>
        <taxon>Bacillota</taxon>
        <taxon>Negativicutes</taxon>
        <taxon>Veillonellales</taxon>
        <taxon>Veillonellaceae</taxon>
        <taxon>Anaeroglobus</taxon>
    </lineage>
</organism>
<feature type="transmembrane region" description="Helical" evidence="6">
    <location>
        <begin position="43"/>
        <end position="67"/>
    </location>
</feature>
<evidence type="ECO:0000256" key="5">
    <source>
        <dbReference type="ARBA" id="ARBA00023136"/>
    </source>
</evidence>
<feature type="transmembrane region" description="Helical" evidence="6">
    <location>
        <begin position="346"/>
        <end position="364"/>
    </location>
</feature>
<evidence type="ECO:0000313" key="7">
    <source>
        <dbReference type="EMBL" id="EHM42453.1"/>
    </source>
</evidence>
<protein>
    <submittedName>
        <fullName evidence="7">Amino acid permease</fullName>
    </submittedName>
</protein>
<sequence length="492" mass="53511">MSQKNSEFNKVLNLWDILVLAFGAMIGWAWVVSTGDWIMQGGVLGAMIGFVLGGIMIFFVGLAYAELTTAMPQNGGEHVFSYRALGKIGSFICTWSIIFGYTGVVCFEACALPTIFAYLYPEFLQWYLYSVGGFDIYATWLVLAISLVILITYVNIVGAKTAAILQTGLTLIIGAVGIVLIAAAGITGHAANLEGQYFVGATTTEMVKNTLAVAVMTPFFFIGFNVIPQAAEEISASLKNIGRILVLSIILAVAFYSFVIGAVGYLMNNADISLSMQSVGGLVTADAMAKAFNSDMMAKVLIVGGLCGIITSWNSFLIGGSRAMYSMACANMIPPVFAKLHPRYKTPVNALFLLGVITIIAVFFGKKMLLWVVDAGNFGCVLAYFIVSLSFLVLRMKEPDMKRPYRVGPYRFVGVMAVFMSGVMLIMYIVPGSGSALLPQEWAMVVGWVFLGIIFGSYCKIKYKDKFADHVYFVKTIEIQQEEYEAGDETVM</sequence>
<dbReference type="PIRSF" id="PIRSF006060">
    <property type="entry name" value="AA_transporter"/>
    <property type="match status" value="1"/>
</dbReference>
<keyword evidence="5 6" id="KW-0472">Membrane</keyword>
<dbReference type="InterPro" id="IPR002293">
    <property type="entry name" value="AA/rel_permease1"/>
</dbReference>
<dbReference type="eggNOG" id="COG0531">
    <property type="taxonomic scope" value="Bacteria"/>
</dbReference>
<dbReference type="Proteomes" id="UP000005481">
    <property type="component" value="Unassembled WGS sequence"/>
</dbReference>
<dbReference type="HOGENOM" id="CLU_007946_15_13_9"/>
<dbReference type="Gene3D" id="1.20.1740.10">
    <property type="entry name" value="Amino acid/polyamine transporter I"/>
    <property type="match status" value="1"/>
</dbReference>
<dbReference type="EMBL" id="AGCJ01000018">
    <property type="protein sequence ID" value="EHM42453.1"/>
    <property type="molecule type" value="Genomic_DNA"/>
</dbReference>
<evidence type="ECO:0000256" key="3">
    <source>
        <dbReference type="ARBA" id="ARBA00022692"/>
    </source>
</evidence>
<feature type="transmembrane region" description="Helical" evidence="6">
    <location>
        <begin position="88"/>
        <end position="116"/>
    </location>
</feature>
<feature type="transmembrane region" description="Helical" evidence="6">
    <location>
        <begin position="300"/>
        <end position="325"/>
    </location>
</feature>
<feature type="transmembrane region" description="Helical" evidence="6">
    <location>
        <begin position="211"/>
        <end position="231"/>
    </location>
</feature>
<feature type="transmembrane region" description="Helical" evidence="6">
    <location>
        <begin position="376"/>
        <end position="396"/>
    </location>
</feature>
<proteinExistence type="predicted"/>
<keyword evidence="3 6" id="KW-0812">Transmembrane</keyword>
<dbReference type="GO" id="GO:0022857">
    <property type="term" value="F:transmembrane transporter activity"/>
    <property type="evidence" value="ECO:0007669"/>
    <property type="project" value="InterPro"/>
</dbReference>
<name>G9YG23_9FIRM</name>
<evidence type="ECO:0000256" key="2">
    <source>
        <dbReference type="ARBA" id="ARBA00022475"/>
    </source>
</evidence>
<evidence type="ECO:0000256" key="1">
    <source>
        <dbReference type="ARBA" id="ARBA00004651"/>
    </source>
</evidence>
<evidence type="ECO:0000256" key="6">
    <source>
        <dbReference type="SAM" id="Phobius"/>
    </source>
</evidence>
<dbReference type="STRING" id="861450.HMPREF0080_00587"/>
<evidence type="ECO:0000313" key="8">
    <source>
        <dbReference type="Proteomes" id="UP000005481"/>
    </source>
</evidence>
<dbReference type="GO" id="GO:0005886">
    <property type="term" value="C:plasma membrane"/>
    <property type="evidence" value="ECO:0007669"/>
    <property type="project" value="UniProtKB-SubCell"/>
</dbReference>
<keyword evidence="4 6" id="KW-1133">Transmembrane helix</keyword>
<feature type="transmembrane region" description="Helical" evidence="6">
    <location>
        <begin position="408"/>
        <end position="430"/>
    </location>
</feature>
<evidence type="ECO:0000256" key="4">
    <source>
        <dbReference type="ARBA" id="ARBA00022989"/>
    </source>
</evidence>